<evidence type="ECO:0000313" key="9">
    <source>
        <dbReference type="Proteomes" id="UP000193061"/>
    </source>
</evidence>
<dbReference type="InterPro" id="IPR048279">
    <property type="entry name" value="MdtK-like"/>
</dbReference>
<organism evidence="8 9">
    <name type="scientific">Roseovarius albus</name>
    <dbReference type="NCBI Taxonomy" id="1247867"/>
    <lineage>
        <taxon>Bacteria</taxon>
        <taxon>Pseudomonadati</taxon>
        <taxon>Pseudomonadota</taxon>
        <taxon>Alphaproteobacteria</taxon>
        <taxon>Rhodobacterales</taxon>
        <taxon>Roseobacteraceae</taxon>
        <taxon>Roseovarius</taxon>
    </lineage>
</organism>
<evidence type="ECO:0000313" key="8">
    <source>
        <dbReference type="EMBL" id="SLN36511.1"/>
    </source>
</evidence>
<protein>
    <submittedName>
        <fullName evidence="8">Multidrug export protein MepA</fullName>
    </submittedName>
</protein>
<dbReference type="NCBIfam" id="TIGR00797">
    <property type="entry name" value="matE"/>
    <property type="match status" value="1"/>
</dbReference>
<reference evidence="8 9" key="1">
    <citation type="submission" date="2017-03" db="EMBL/GenBank/DDBJ databases">
        <authorList>
            <person name="Afonso C.L."/>
            <person name="Miller P.J."/>
            <person name="Scott M.A."/>
            <person name="Spackman E."/>
            <person name="Goraichik I."/>
            <person name="Dimitrov K.M."/>
            <person name="Suarez D.L."/>
            <person name="Swayne D.E."/>
        </authorList>
    </citation>
    <scope>NUCLEOTIDE SEQUENCE [LARGE SCALE GENOMIC DNA]</scope>
    <source>
        <strain evidence="8 9">CECT 7450</strain>
    </source>
</reference>
<accession>A0A1X6Z0C8</accession>
<name>A0A1X6Z0C8_9RHOB</name>
<dbReference type="GO" id="GO:0015297">
    <property type="term" value="F:antiporter activity"/>
    <property type="evidence" value="ECO:0007669"/>
    <property type="project" value="InterPro"/>
</dbReference>
<dbReference type="GO" id="GO:0005886">
    <property type="term" value="C:plasma membrane"/>
    <property type="evidence" value="ECO:0007669"/>
    <property type="project" value="UniProtKB-SubCell"/>
</dbReference>
<evidence type="ECO:0000256" key="1">
    <source>
        <dbReference type="ARBA" id="ARBA00004429"/>
    </source>
</evidence>
<keyword evidence="3" id="KW-1003">Cell membrane</keyword>
<dbReference type="PIRSF" id="PIRSF006603">
    <property type="entry name" value="DinF"/>
    <property type="match status" value="1"/>
</dbReference>
<dbReference type="InterPro" id="IPR002528">
    <property type="entry name" value="MATE_fam"/>
</dbReference>
<dbReference type="InterPro" id="IPR052031">
    <property type="entry name" value="Membrane_Transporter-Flippase"/>
</dbReference>
<keyword evidence="2" id="KW-0813">Transport</keyword>
<feature type="transmembrane region" description="Helical" evidence="7">
    <location>
        <begin position="135"/>
        <end position="156"/>
    </location>
</feature>
<dbReference type="GO" id="GO:0042910">
    <property type="term" value="F:xenobiotic transmembrane transporter activity"/>
    <property type="evidence" value="ECO:0007669"/>
    <property type="project" value="InterPro"/>
</dbReference>
<feature type="transmembrane region" description="Helical" evidence="7">
    <location>
        <begin position="319"/>
        <end position="337"/>
    </location>
</feature>
<dbReference type="EMBL" id="FWFX01000004">
    <property type="protein sequence ID" value="SLN36511.1"/>
    <property type="molecule type" value="Genomic_DNA"/>
</dbReference>
<evidence type="ECO:0000256" key="4">
    <source>
        <dbReference type="ARBA" id="ARBA00022692"/>
    </source>
</evidence>
<feature type="transmembrane region" description="Helical" evidence="7">
    <location>
        <begin position="420"/>
        <end position="438"/>
    </location>
</feature>
<dbReference type="AlphaFoldDB" id="A0A1X6Z0C8"/>
<evidence type="ECO:0000256" key="5">
    <source>
        <dbReference type="ARBA" id="ARBA00022989"/>
    </source>
</evidence>
<keyword evidence="5 7" id="KW-1133">Transmembrane helix</keyword>
<evidence type="ECO:0000256" key="3">
    <source>
        <dbReference type="ARBA" id="ARBA00022475"/>
    </source>
</evidence>
<feature type="transmembrane region" description="Helical" evidence="7">
    <location>
        <begin position="353"/>
        <end position="374"/>
    </location>
</feature>
<comment type="subcellular location">
    <subcellularLocation>
        <location evidence="1">Cell inner membrane</location>
        <topology evidence="1">Multi-pass membrane protein</topology>
    </subcellularLocation>
</comment>
<dbReference type="PANTHER" id="PTHR43549">
    <property type="entry name" value="MULTIDRUG RESISTANCE PROTEIN YPNP-RELATED"/>
    <property type="match status" value="1"/>
</dbReference>
<dbReference type="PANTHER" id="PTHR43549:SF2">
    <property type="entry name" value="MULTIDRUG RESISTANCE PROTEIN NORM-RELATED"/>
    <property type="match status" value="1"/>
</dbReference>
<dbReference type="Pfam" id="PF01554">
    <property type="entry name" value="MatE"/>
    <property type="match status" value="2"/>
</dbReference>
<dbReference type="RefSeq" id="WP_234999470.1">
    <property type="nucleotide sequence ID" value="NZ_FWFX01000004.1"/>
</dbReference>
<feature type="transmembrane region" description="Helical" evidence="7">
    <location>
        <begin position="21"/>
        <end position="43"/>
    </location>
</feature>
<evidence type="ECO:0000256" key="2">
    <source>
        <dbReference type="ARBA" id="ARBA00022448"/>
    </source>
</evidence>
<proteinExistence type="predicted"/>
<feature type="transmembrane region" description="Helical" evidence="7">
    <location>
        <begin position="395"/>
        <end position="414"/>
    </location>
</feature>
<feature type="transmembrane region" description="Helical" evidence="7">
    <location>
        <begin position="168"/>
        <end position="190"/>
    </location>
</feature>
<feature type="transmembrane region" description="Helical" evidence="7">
    <location>
        <begin position="55"/>
        <end position="80"/>
    </location>
</feature>
<keyword evidence="9" id="KW-1185">Reference proteome</keyword>
<feature type="transmembrane region" description="Helical" evidence="7">
    <location>
        <begin position="196"/>
        <end position="217"/>
    </location>
</feature>
<keyword evidence="6 7" id="KW-0472">Membrane</keyword>
<feature type="transmembrane region" description="Helical" evidence="7">
    <location>
        <begin position="238"/>
        <end position="260"/>
    </location>
</feature>
<keyword evidence="4 7" id="KW-0812">Transmembrane</keyword>
<gene>
    <name evidence="8" type="primary">mepA_2</name>
    <name evidence="8" type="ORF">ROA7450_01729</name>
</gene>
<sequence length="466" mass="49583">MAHLADAKFTQGNLMHHVSSMSLTASIGLMAIFVVDLVDIYFISLLGVDELAAAAGYASALMFFASAINIGLSIAAAALVSRSVGAHQDEKARTYATSVAAFTVVIGLILPIIIMTNSSYFLGLLGAKGEIADKAYTYLKIILPTTMFSGLAMVAVATLRAYGDAKRAMYPSLIGGGINAVLDPIFIFTLGLGLEGAAWATAIARFATMFFAIYSAIRHYDAFAAPRVEKIFGDLREVVAIAIPAILTNVATPLGSAIVTREMAKYGTEAVAGMAVIGRLTPVVFAVVLALSGAVGPIIGQNYGAARLDRVRETYVDGLKFLAIYVLLATLFLYLVREPLADMFDAQGDARVLLYWFCGPLALASFFNGAIYVSNASFNNLGHAPYSSWVNWGRHTLGTIPFVLVGAALMGAPGVLVGQALGGAVFAAIAVWLSFRVIESPGHKLFMPYLCPQMHRMHIVSNRCIR</sequence>
<feature type="transmembrane region" description="Helical" evidence="7">
    <location>
        <begin position="280"/>
        <end position="299"/>
    </location>
</feature>
<feature type="transmembrane region" description="Helical" evidence="7">
    <location>
        <begin position="92"/>
        <end position="115"/>
    </location>
</feature>
<evidence type="ECO:0000256" key="6">
    <source>
        <dbReference type="ARBA" id="ARBA00023136"/>
    </source>
</evidence>
<evidence type="ECO:0000256" key="7">
    <source>
        <dbReference type="SAM" id="Phobius"/>
    </source>
</evidence>
<dbReference type="Proteomes" id="UP000193061">
    <property type="component" value="Unassembled WGS sequence"/>
</dbReference>